<proteinExistence type="inferred from homology"/>
<feature type="region of interest" description="Disordered" evidence="9">
    <location>
        <begin position="185"/>
        <end position="211"/>
    </location>
</feature>
<evidence type="ECO:0000256" key="6">
    <source>
        <dbReference type="ARBA" id="ARBA00022840"/>
    </source>
</evidence>
<keyword evidence="4" id="KW-0819">tRNA processing</keyword>
<keyword evidence="5" id="KW-0547">Nucleotide-binding</keyword>
<dbReference type="GO" id="GO:0051391">
    <property type="term" value="P:tRNA acetylation"/>
    <property type="evidence" value="ECO:0007669"/>
    <property type="project" value="InterPro"/>
</dbReference>
<evidence type="ECO:0000256" key="1">
    <source>
        <dbReference type="ARBA" id="ARBA00022490"/>
    </source>
</evidence>
<dbReference type="GO" id="GO:1904812">
    <property type="term" value="P:rRNA acetylation involved in maturation of SSU-rRNA"/>
    <property type="evidence" value="ECO:0007669"/>
    <property type="project" value="TreeGrafter"/>
</dbReference>
<evidence type="ECO:0000256" key="7">
    <source>
        <dbReference type="ARBA" id="ARBA00022884"/>
    </source>
</evidence>
<organism evidence="11">
    <name type="scientific">hydrothermal vent metagenome</name>
    <dbReference type="NCBI Taxonomy" id="652676"/>
    <lineage>
        <taxon>unclassified sequences</taxon>
        <taxon>metagenomes</taxon>
        <taxon>ecological metagenomes</taxon>
    </lineage>
</organism>
<accession>A0A3B0YZ41</accession>
<keyword evidence="8 11" id="KW-0012">Acyltransferase</keyword>
<sequence>MSQSCTGSTTGISPRAALQALNGRLRLTHHRGLVWISGDQAAVKRTLSDLLAGGAGTTFWVGDDAPDEVTVVEGRGLSGRLGAECDALVFDARNGFEPDAFGALSGTLRGGGVLYLLTPSVDLWLNQPAGSSPRYLQRLATLLVDAVDILWIGDGIVQRIPVASPCPPGGPLPQGTFPGYRPPLVSRHGRDSPCPPGDPLSRHGRDSPCLTNDQEDAVTAVMHVVTGHRRRPVVLQSDRGRGKSAAFGIAAARLIAERGKRVLVTAARRSAVEALFRRATSLLSSEQVTALRFVAPDALLQQPQDADLLLVDEAAAIPAPLLEQLLRRYSRIAFATTVHGYEGTGRGFALRFNRVLDRLSNSWKRVDLQTPIRWAPGDPLEALVFRLLMLDAGAAADEVLGNAESGTAHIERIDRDELLHDESLLRELFGLLVLAHYKTRPSDLCQLLDAPNLSVYLLRLDGHVAAAALVADEGGFDREQAEAITAGIRRPLGHLLPETLAIHLGLAEAPRQRAARIMRIAVHPAVQGRGLGSQLVTYIAVAARREGFDYMGASFGANDQLLRFWKGAGLWPVRVSERRSASSGYHSVVVMQALNKQGGALFSNARQRFIRHLPHQLSDSLRELDTPLVLALMRDTPDGSQRLTANDLEDVRRFACERRFLESAIGALWPWLCNRLVSPQSLDGLDAADAELLVARILQKQDWSTCAHRAGLTGHDQALMKLRELVRQLMD</sequence>
<dbReference type="HAMAP" id="MF_01886">
    <property type="entry name" value="tRNA_acetyltr_TmcA"/>
    <property type="match status" value="1"/>
</dbReference>
<dbReference type="GO" id="GO:0000049">
    <property type="term" value="F:tRNA binding"/>
    <property type="evidence" value="ECO:0007669"/>
    <property type="project" value="UniProtKB-KW"/>
</dbReference>
<dbReference type="InterPro" id="IPR013562">
    <property type="entry name" value="TmcA/NAT10_N"/>
</dbReference>
<dbReference type="PANTHER" id="PTHR10925">
    <property type="entry name" value="N-ACETYLTRANSFERASE 10"/>
    <property type="match status" value="1"/>
</dbReference>
<dbReference type="InterPro" id="IPR027417">
    <property type="entry name" value="P-loop_NTPase"/>
</dbReference>
<dbReference type="Gene3D" id="1.20.120.890">
    <property type="entry name" value="tRNA(Met) cytidine acetyltransferase, tail domain"/>
    <property type="match status" value="1"/>
</dbReference>
<dbReference type="SUPFAM" id="SSF52540">
    <property type="entry name" value="P-loop containing nucleoside triphosphate hydrolases"/>
    <property type="match status" value="1"/>
</dbReference>
<dbReference type="PANTHER" id="PTHR10925:SF5">
    <property type="entry name" value="RNA CYTIDINE ACETYLTRANSFERASE"/>
    <property type="match status" value="1"/>
</dbReference>
<dbReference type="GO" id="GO:0051392">
    <property type="term" value="F:tRNA cytidine N4-acetyltransferase activity"/>
    <property type="evidence" value="ECO:0007669"/>
    <property type="project" value="InterPro"/>
</dbReference>
<dbReference type="Pfam" id="PF05127">
    <property type="entry name" value="NAT10_TcmA_helicase"/>
    <property type="match status" value="1"/>
</dbReference>
<dbReference type="Gene3D" id="3.40.630.30">
    <property type="match status" value="1"/>
</dbReference>
<feature type="domain" description="N-acetyltransferase" evidence="10">
    <location>
        <begin position="408"/>
        <end position="607"/>
    </location>
</feature>
<dbReference type="InterPro" id="IPR000182">
    <property type="entry name" value="GNAT_dom"/>
</dbReference>
<reference evidence="11" key="1">
    <citation type="submission" date="2018-06" db="EMBL/GenBank/DDBJ databases">
        <authorList>
            <person name="Zhirakovskaya E."/>
        </authorList>
    </citation>
    <scope>NUCLEOTIDE SEQUENCE</scope>
</reference>
<evidence type="ECO:0000256" key="8">
    <source>
        <dbReference type="ARBA" id="ARBA00023315"/>
    </source>
</evidence>
<evidence type="ECO:0000256" key="9">
    <source>
        <dbReference type="SAM" id="MobiDB-lite"/>
    </source>
</evidence>
<dbReference type="CDD" id="cd04301">
    <property type="entry name" value="NAT_SF"/>
    <property type="match status" value="1"/>
</dbReference>
<name>A0A3B0YZ41_9ZZZZ</name>
<evidence type="ECO:0000256" key="5">
    <source>
        <dbReference type="ARBA" id="ARBA00022741"/>
    </source>
</evidence>
<dbReference type="PROSITE" id="PS51186">
    <property type="entry name" value="GNAT"/>
    <property type="match status" value="1"/>
</dbReference>
<dbReference type="InterPro" id="IPR024914">
    <property type="entry name" value="tRNA_acetyltr_TmcA"/>
</dbReference>
<dbReference type="SUPFAM" id="SSF55729">
    <property type="entry name" value="Acyl-CoA N-acyltransferases (Nat)"/>
    <property type="match status" value="1"/>
</dbReference>
<dbReference type="Gene3D" id="3.40.50.11040">
    <property type="match status" value="1"/>
</dbReference>
<dbReference type="AlphaFoldDB" id="A0A3B0YZ41"/>
<keyword evidence="6" id="KW-0067">ATP-binding</keyword>
<dbReference type="EMBL" id="UOFM01000089">
    <property type="protein sequence ID" value="VAW74204.1"/>
    <property type="molecule type" value="Genomic_DNA"/>
</dbReference>
<dbReference type="GO" id="GO:0005524">
    <property type="term" value="F:ATP binding"/>
    <property type="evidence" value="ECO:0007669"/>
    <property type="project" value="UniProtKB-KW"/>
</dbReference>
<dbReference type="InterPro" id="IPR038321">
    <property type="entry name" value="TmcA_C_sf"/>
</dbReference>
<keyword evidence="2" id="KW-0820">tRNA-binding</keyword>
<dbReference type="GO" id="GO:1990883">
    <property type="term" value="F:18S rRNA cytidine N-acetyltransferase activity"/>
    <property type="evidence" value="ECO:0007669"/>
    <property type="project" value="TreeGrafter"/>
</dbReference>
<dbReference type="EC" id="2.3.1.193" evidence="11"/>
<evidence type="ECO:0000259" key="10">
    <source>
        <dbReference type="PROSITE" id="PS51186"/>
    </source>
</evidence>
<dbReference type="InterPro" id="IPR007807">
    <property type="entry name" value="TcmA/NAT10_helicase"/>
</dbReference>
<keyword evidence="3 11" id="KW-0808">Transferase</keyword>
<dbReference type="InterPro" id="IPR016181">
    <property type="entry name" value="Acyl_CoA_acyltransferase"/>
</dbReference>
<protein>
    <submittedName>
        <fullName evidence="11">tRNA cytosine(34) acetyltransferase</fullName>
        <ecNumber evidence="11">2.3.1.193</ecNumber>
    </submittedName>
</protein>
<dbReference type="Pfam" id="PF13718">
    <property type="entry name" value="GNAT_acetyltr_2"/>
    <property type="match status" value="2"/>
</dbReference>
<evidence type="ECO:0000256" key="2">
    <source>
        <dbReference type="ARBA" id="ARBA00022555"/>
    </source>
</evidence>
<keyword evidence="1" id="KW-0963">Cytoplasm</keyword>
<evidence type="ECO:0000256" key="4">
    <source>
        <dbReference type="ARBA" id="ARBA00022694"/>
    </source>
</evidence>
<evidence type="ECO:0000313" key="11">
    <source>
        <dbReference type="EMBL" id="VAW74204.1"/>
    </source>
</evidence>
<gene>
    <name evidence="11" type="ORF">MNBD_GAMMA14-690</name>
</gene>
<evidence type="ECO:0000256" key="3">
    <source>
        <dbReference type="ARBA" id="ARBA00022679"/>
    </source>
</evidence>
<dbReference type="Gene3D" id="3.40.50.300">
    <property type="entry name" value="P-loop containing nucleotide triphosphate hydrolases"/>
    <property type="match status" value="1"/>
</dbReference>
<keyword evidence="7" id="KW-0694">RNA-binding</keyword>
<dbReference type="InterPro" id="IPR032672">
    <property type="entry name" value="TmcA/NAT10/Kre33"/>
</dbReference>
<dbReference type="GO" id="GO:0002101">
    <property type="term" value="P:tRNA wobble cytosine modification"/>
    <property type="evidence" value="ECO:0007669"/>
    <property type="project" value="InterPro"/>
</dbReference>
<dbReference type="Pfam" id="PF08351">
    <property type="entry name" value="TmcA_N"/>
    <property type="match status" value="1"/>
</dbReference>